<evidence type="ECO:0000313" key="3">
    <source>
        <dbReference type="Proteomes" id="UP000026915"/>
    </source>
</evidence>
<dbReference type="Gene3D" id="3.30.420.10">
    <property type="entry name" value="Ribonuclease H-like superfamily/Ribonuclease H"/>
    <property type="match status" value="1"/>
</dbReference>
<evidence type="ECO:0000259" key="1">
    <source>
        <dbReference type="PROSITE" id="PS50879"/>
    </source>
</evidence>
<dbReference type="PANTHER" id="PTHR33033:SF69">
    <property type="entry name" value="POLYNUCLEOTIDYL TRANSFERASE, RIBONUCLEASE H FOLD"/>
    <property type="match status" value="1"/>
</dbReference>
<reference evidence="2 3" key="1">
    <citation type="journal article" date="2013" name="Genome Biol.">
        <title>The genome sequence of the most widely cultivated cacao type and its use to identify candidate genes regulating pod color.</title>
        <authorList>
            <person name="Motamayor J.C."/>
            <person name="Mockaitis K."/>
            <person name="Schmutz J."/>
            <person name="Haiminen N."/>
            <person name="Iii D.L."/>
            <person name="Cornejo O."/>
            <person name="Findley S.D."/>
            <person name="Zheng P."/>
            <person name="Utro F."/>
            <person name="Royaert S."/>
            <person name="Saski C."/>
            <person name="Jenkins J."/>
            <person name="Podicheti R."/>
            <person name="Zhao M."/>
            <person name="Scheffler B.E."/>
            <person name="Stack J.C."/>
            <person name="Feltus F.A."/>
            <person name="Mustiga G.M."/>
            <person name="Amores F."/>
            <person name="Phillips W."/>
            <person name="Marelli J.P."/>
            <person name="May G.D."/>
            <person name="Shapiro H."/>
            <person name="Ma J."/>
            <person name="Bustamante C.D."/>
            <person name="Schnell R.J."/>
            <person name="Main D."/>
            <person name="Gilbert D."/>
            <person name="Parida L."/>
            <person name="Kuhn D.N."/>
        </authorList>
    </citation>
    <scope>NUCLEOTIDE SEQUENCE [LARGE SCALE GENOMIC DNA]</scope>
    <source>
        <strain evidence="3">cv. Matina 1-6</strain>
    </source>
</reference>
<feature type="domain" description="RNase H type-1" evidence="1">
    <location>
        <begin position="133"/>
        <end position="219"/>
    </location>
</feature>
<organism evidence="2 3">
    <name type="scientific">Theobroma cacao</name>
    <name type="common">Cacao</name>
    <name type="synonym">Cocoa</name>
    <dbReference type="NCBI Taxonomy" id="3641"/>
    <lineage>
        <taxon>Eukaryota</taxon>
        <taxon>Viridiplantae</taxon>
        <taxon>Streptophyta</taxon>
        <taxon>Embryophyta</taxon>
        <taxon>Tracheophyta</taxon>
        <taxon>Spermatophyta</taxon>
        <taxon>Magnoliopsida</taxon>
        <taxon>eudicotyledons</taxon>
        <taxon>Gunneridae</taxon>
        <taxon>Pentapetalae</taxon>
        <taxon>rosids</taxon>
        <taxon>malvids</taxon>
        <taxon>Malvales</taxon>
        <taxon>Malvaceae</taxon>
        <taxon>Byttnerioideae</taxon>
        <taxon>Theobroma</taxon>
    </lineage>
</organism>
<gene>
    <name evidence="2" type="ORF">TCM_019268</name>
</gene>
<dbReference type="InParanoid" id="A0A061EH69"/>
<dbReference type="AlphaFoldDB" id="A0A061EH69"/>
<keyword evidence="3" id="KW-1185">Reference proteome</keyword>
<dbReference type="PANTHER" id="PTHR33033">
    <property type="entry name" value="POLYNUCLEOTIDYL TRANSFERASE, RIBONUCLEASE H-LIKE SUPERFAMILY PROTEIN-RELATED"/>
    <property type="match status" value="1"/>
</dbReference>
<dbReference type="Proteomes" id="UP000026915">
    <property type="component" value="Chromosome 4"/>
</dbReference>
<dbReference type="InterPro" id="IPR036397">
    <property type="entry name" value="RNaseH_sf"/>
</dbReference>
<name>A0A061EH69_THECC</name>
<dbReference type="EMBL" id="CM001882">
    <property type="protein sequence ID" value="EOY04008.1"/>
    <property type="molecule type" value="Genomic_DNA"/>
</dbReference>
<dbReference type="InterPro" id="IPR012337">
    <property type="entry name" value="RNaseH-like_sf"/>
</dbReference>
<proteinExistence type="predicted"/>
<dbReference type="Gramene" id="EOY04008">
    <property type="protein sequence ID" value="EOY04008"/>
    <property type="gene ID" value="TCM_019268"/>
</dbReference>
<dbReference type="InterPro" id="IPR002156">
    <property type="entry name" value="RNaseH_domain"/>
</dbReference>
<dbReference type="GO" id="GO:0004523">
    <property type="term" value="F:RNA-DNA hybrid ribonuclease activity"/>
    <property type="evidence" value="ECO:0007669"/>
    <property type="project" value="InterPro"/>
</dbReference>
<dbReference type="PROSITE" id="PS50879">
    <property type="entry name" value="RNASE_H_1"/>
    <property type="match status" value="1"/>
</dbReference>
<dbReference type="InterPro" id="IPR044730">
    <property type="entry name" value="RNase_H-like_dom_plant"/>
</dbReference>
<sequence>MLVDPPSGFSPELISRSILLPRALSSFATLQVSNQDSSFQKSDVNSEYDDDFCSSLNGKKVFFADGFLELIKVNEKGVKNTKKLRKKRSLLWIRASEGDNSINDIGWWTEPHSSTHRRGSLYPRIGISWHPLIVRELNFNVDGSAKGKPGPSGCGRVLRNLKGILLGIFFGLFGYQDSNYTKTMAILHALLLSSPLYISAKGIIESDSKLTLSWVNNVA</sequence>
<dbReference type="SUPFAM" id="SSF53098">
    <property type="entry name" value="Ribonuclease H-like"/>
    <property type="match status" value="1"/>
</dbReference>
<dbReference type="HOGENOM" id="CLU_1263481_0_0_1"/>
<accession>A0A061EH69</accession>
<dbReference type="GO" id="GO:0003676">
    <property type="term" value="F:nucleic acid binding"/>
    <property type="evidence" value="ECO:0007669"/>
    <property type="project" value="InterPro"/>
</dbReference>
<dbReference type="CDD" id="cd06222">
    <property type="entry name" value="RNase_H_like"/>
    <property type="match status" value="1"/>
</dbReference>
<evidence type="ECO:0000313" key="2">
    <source>
        <dbReference type="EMBL" id="EOY04008.1"/>
    </source>
</evidence>
<protein>
    <recommendedName>
        <fullName evidence="1">RNase H type-1 domain-containing protein</fullName>
    </recommendedName>
</protein>